<dbReference type="Pfam" id="PF00994">
    <property type="entry name" value="MoCF_biosynth"/>
    <property type="match status" value="1"/>
</dbReference>
<evidence type="ECO:0000256" key="1">
    <source>
        <dbReference type="ARBA" id="ARBA00002901"/>
    </source>
</evidence>
<dbReference type="InterPro" id="IPR038987">
    <property type="entry name" value="MoeA-like"/>
</dbReference>
<gene>
    <name evidence="9" type="primary">moeA_1</name>
    <name evidence="9" type="ORF">LNAOJCKE_0660</name>
</gene>
<keyword evidence="6" id="KW-0808">Transferase</keyword>
<dbReference type="EMBL" id="BPRC01000001">
    <property type="protein sequence ID" value="GJE63463.1"/>
    <property type="molecule type" value="Genomic_DNA"/>
</dbReference>
<dbReference type="Gene3D" id="2.170.190.11">
    <property type="entry name" value="Molybdopterin biosynthesis moea protein, domain 3"/>
    <property type="match status" value="1"/>
</dbReference>
<evidence type="ECO:0000313" key="9">
    <source>
        <dbReference type="EMBL" id="GJE63463.1"/>
    </source>
</evidence>
<comment type="caution">
    <text evidence="9">The sequence shown here is derived from an EMBL/GenBank/DDBJ whole genome shotgun (WGS) entry which is preliminary data.</text>
</comment>
<organism evidence="9 10">
    <name type="scientific">Methylorubrum aminovorans</name>
    <dbReference type="NCBI Taxonomy" id="269069"/>
    <lineage>
        <taxon>Bacteria</taxon>
        <taxon>Pseudomonadati</taxon>
        <taxon>Pseudomonadota</taxon>
        <taxon>Alphaproteobacteria</taxon>
        <taxon>Hyphomicrobiales</taxon>
        <taxon>Methylobacteriaceae</taxon>
        <taxon>Methylorubrum</taxon>
    </lineage>
</organism>
<dbReference type="InterPro" id="IPR036688">
    <property type="entry name" value="MoeA_C_domain_IV_sf"/>
</dbReference>
<dbReference type="InterPro" id="IPR036135">
    <property type="entry name" value="MoeA_linker/N_sf"/>
</dbReference>
<keyword evidence="7" id="KW-0732">Signal</keyword>
<dbReference type="SUPFAM" id="SSF63882">
    <property type="entry name" value="MoeA N-terminal region -like"/>
    <property type="match status" value="1"/>
</dbReference>
<accession>A0ABQ4U862</accession>
<comment type="cofactor">
    <cofactor evidence="6">
        <name>Mg(2+)</name>
        <dbReference type="ChEBI" id="CHEBI:18420"/>
    </cofactor>
</comment>
<comment type="catalytic activity">
    <reaction evidence="5">
        <text>adenylyl-molybdopterin + molybdate = Mo-molybdopterin + AMP + H(+)</text>
        <dbReference type="Rhea" id="RHEA:35047"/>
        <dbReference type="ChEBI" id="CHEBI:15378"/>
        <dbReference type="ChEBI" id="CHEBI:36264"/>
        <dbReference type="ChEBI" id="CHEBI:62727"/>
        <dbReference type="ChEBI" id="CHEBI:71302"/>
        <dbReference type="ChEBI" id="CHEBI:456215"/>
        <dbReference type="EC" id="2.10.1.1"/>
    </reaction>
</comment>
<comment type="similarity">
    <text evidence="3 6">Belongs to the MoeA family.</text>
</comment>
<dbReference type="Gene3D" id="3.90.105.10">
    <property type="entry name" value="Molybdopterin biosynthesis moea protein, domain 2"/>
    <property type="match status" value="1"/>
</dbReference>
<keyword evidence="6" id="KW-0460">Magnesium</keyword>
<feature type="chain" id="PRO_5046339435" description="Molybdopterin molybdenumtransferase" evidence="7">
    <location>
        <begin position="23"/>
        <end position="363"/>
    </location>
</feature>
<evidence type="ECO:0000256" key="4">
    <source>
        <dbReference type="ARBA" id="ARBA00023150"/>
    </source>
</evidence>
<dbReference type="PANTHER" id="PTHR10192:SF5">
    <property type="entry name" value="GEPHYRIN"/>
    <property type="match status" value="1"/>
</dbReference>
<proteinExistence type="inferred from homology"/>
<name>A0ABQ4U862_9HYPH</name>
<dbReference type="Gene3D" id="2.40.340.10">
    <property type="entry name" value="MoeA, C-terminal, domain IV"/>
    <property type="match status" value="1"/>
</dbReference>
<dbReference type="PANTHER" id="PTHR10192">
    <property type="entry name" value="MOLYBDOPTERIN BIOSYNTHESIS PROTEIN"/>
    <property type="match status" value="1"/>
</dbReference>
<dbReference type="InterPro" id="IPR036425">
    <property type="entry name" value="MoaB/Mog-like_dom_sf"/>
</dbReference>
<feature type="domain" description="MoaB/Mog" evidence="8">
    <location>
        <begin position="164"/>
        <end position="286"/>
    </location>
</feature>
<evidence type="ECO:0000256" key="3">
    <source>
        <dbReference type="ARBA" id="ARBA00010763"/>
    </source>
</evidence>
<dbReference type="InterPro" id="IPR001453">
    <property type="entry name" value="MoaB/Mog_dom"/>
</dbReference>
<dbReference type="InterPro" id="IPR005111">
    <property type="entry name" value="MoeA_C_domain_IV"/>
</dbReference>
<keyword evidence="4 6" id="KW-0501">Molybdenum cofactor biosynthesis</keyword>
<dbReference type="Pfam" id="PF03453">
    <property type="entry name" value="MoeA_N"/>
    <property type="match status" value="1"/>
</dbReference>
<evidence type="ECO:0000256" key="6">
    <source>
        <dbReference type="RuleBase" id="RU365090"/>
    </source>
</evidence>
<dbReference type="EC" id="2.10.1.1" evidence="6"/>
<keyword evidence="10" id="KW-1185">Reference proteome</keyword>
<evidence type="ECO:0000256" key="7">
    <source>
        <dbReference type="SAM" id="SignalP"/>
    </source>
</evidence>
<comment type="function">
    <text evidence="1 6">Catalyzes the insertion of molybdate into adenylated molybdopterin with the concomitant release of AMP.</text>
</comment>
<keyword evidence="6" id="KW-0479">Metal-binding</keyword>
<dbReference type="InterPro" id="IPR005110">
    <property type="entry name" value="MoeA_linker/N"/>
</dbReference>
<dbReference type="SMART" id="SM00852">
    <property type="entry name" value="MoCF_biosynth"/>
    <property type="match status" value="1"/>
</dbReference>
<dbReference type="SUPFAM" id="SSF53218">
    <property type="entry name" value="Molybdenum cofactor biosynthesis proteins"/>
    <property type="match status" value="1"/>
</dbReference>
<dbReference type="SUPFAM" id="SSF63867">
    <property type="entry name" value="MoeA C-terminal domain-like"/>
    <property type="match status" value="1"/>
</dbReference>
<protein>
    <recommendedName>
        <fullName evidence="6">Molybdopterin molybdenumtransferase</fullName>
        <ecNumber evidence="6">2.10.1.1</ecNumber>
    </recommendedName>
</protein>
<dbReference type="Gene3D" id="3.40.980.10">
    <property type="entry name" value="MoaB/Mog-like domain"/>
    <property type="match status" value="1"/>
</dbReference>
<dbReference type="Proteomes" id="UP001055039">
    <property type="component" value="Unassembled WGS sequence"/>
</dbReference>
<dbReference type="RefSeq" id="WP_238222341.1">
    <property type="nucleotide sequence ID" value="NZ_BAAADH010000020.1"/>
</dbReference>
<evidence type="ECO:0000256" key="5">
    <source>
        <dbReference type="ARBA" id="ARBA00047317"/>
    </source>
</evidence>
<sequence>MRTPSAALMPLAEALAGLRSLAAPVAPRTVPLVEAQGGIAAATIHAPQAIPPQRTALRDGFAVEAAAVGGASPYAPVMLPRAPVWVEAGDAMPLGTDAVLPAEGLEGRDAVAEIGAGEGTRGPGDDWSEGDILVAAGERITPRHCLALAAADVRKVAIRAPRIRLIATGAPEPDALSPMLAALIAASGATAETVAVPDDPELIARAITAAGADAIFVLGGTGFGRSDRSAEGLAEAGRVRAYGLTLRPGETAGFGEAGGRPVLLLPGRPDAALAAFLALGRPLIAALAGAVKRTPRTGTLRRKITSTVGLAEIVYLRRYGSEIEPLGGADLPLRRLIEADGAVLVPPEREGYPAGSEVEVVPL</sequence>
<keyword evidence="6" id="KW-0500">Molybdenum</keyword>
<feature type="signal peptide" evidence="7">
    <location>
        <begin position="1"/>
        <end position="22"/>
    </location>
</feature>
<evidence type="ECO:0000313" key="10">
    <source>
        <dbReference type="Proteomes" id="UP001055039"/>
    </source>
</evidence>
<comment type="pathway">
    <text evidence="2 6">Cofactor biosynthesis; molybdopterin biosynthesis.</text>
</comment>
<evidence type="ECO:0000259" key="8">
    <source>
        <dbReference type="SMART" id="SM00852"/>
    </source>
</evidence>
<reference evidence="9" key="1">
    <citation type="journal article" date="2021" name="Front. Microbiol.">
        <title>Comprehensive Comparative Genomics and Phenotyping of Methylobacterium Species.</title>
        <authorList>
            <person name="Alessa O."/>
            <person name="Ogura Y."/>
            <person name="Fujitani Y."/>
            <person name="Takami H."/>
            <person name="Hayashi T."/>
            <person name="Sahin N."/>
            <person name="Tani A."/>
        </authorList>
    </citation>
    <scope>NUCLEOTIDE SEQUENCE</scope>
    <source>
        <strain evidence="9">NBRC 15686</strain>
    </source>
</reference>
<reference evidence="9" key="2">
    <citation type="submission" date="2021-08" db="EMBL/GenBank/DDBJ databases">
        <authorList>
            <person name="Tani A."/>
            <person name="Ola A."/>
            <person name="Ogura Y."/>
            <person name="Katsura K."/>
            <person name="Hayashi T."/>
        </authorList>
    </citation>
    <scope>NUCLEOTIDE SEQUENCE</scope>
    <source>
        <strain evidence="9">NBRC 15686</strain>
    </source>
</reference>
<evidence type="ECO:0000256" key="2">
    <source>
        <dbReference type="ARBA" id="ARBA00005046"/>
    </source>
</evidence>
<dbReference type="Pfam" id="PF03454">
    <property type="entry name" value="MoeA_C"/>
    <property type="match status" value="1"/>
</dbReference>